<name>A0A2G5B2X3_COERN</name>
<accession>A0A2G5B2X3</accession>
<dbReference type="AlphaFoldDB" id="A0A2G5B2X3"/>
<protein>
    <submittedName>
        <fullName evidence="1">Uncharacterized protein</fullName>
    </submittedName>
</protein>
<evidence type="ECO:0000313" key="1">
    <source>
        <dbReference type="EMBL" id="PIA13372.1"/>
    </source>
</evidence>
<dbReference type="EMBL" id="KZ303539">
    <property type="protein sequence ID" value="PIA13372.1"/>
    <property type="molecule type" value="Genomic_DNA"/>
</dbReference>
<proteinExistence type="predicted"/>
<evidence type="ECO:0000313" key="2">
    <source>
        <dbReference type="Proteomes" id="UP000242474"/>
    </source>
</evidence>
<sequence length="193" mass="22292">MSSELVEAPMEPVEESLGPEYDFFELEIYADVYLPGDGPYEHPIDRNKCSYEHVKQELEKLGYYKNYELAGCATTQGRNVPVYRDDNQKIVLPFSTRNGDSVLCYCDNDNLTPIQNGYSLAKAGVERSKIFRVFIFVCTKKLENEQLIQVRPEEIQVSQDEKIFHKLDKDEIISTFVGKSVREYQAKLLEKKT</sequence>
<keyword evidence="2" id="KW-1185">Reference proteome</keyword>
<reference evidence="1 2" key="1">
    <citation type="journal article" date="2015" name="Genome Biol. Evol.">
        <title>Phylogenomic analyses indicate that early fungi evolved digesting cell walls of algal ancestors of land plants.</title>
        <authorList>
            <person name="Chang Y."/>
            <person name="Wang S."/>
            <person name="Sekimoto S."/>
            <person name="Aerts A.L."/>
            <person name="Choi C."/>
            <person name="Clum A."/>
            <person name="LaButti K.M."/>
            <person name="Lindquist E.A."/>
            <person name="Yee Ngan C."/>
            <person name="Ohm R.A."/>
            <person name="Salamov A.A."/>
            <person name="Grigoriev I.V."/>
            <person name="Spatafora J.W."/>
            <person name="Berbee M.L."/>
        </authorList>
    </citation>
    <scope>NUCLEOTIDE SEQUENCE [LARGE SCALE GENOMIC DNA]</scope>
    <source>
        <strain evidence="1 2">NRRL 1564</strain>
    </source>
</reference>
<gene>
    <name evidence="1" type="ORF">COEREDRAFT_89650</name>
</gene>
<organism evidence="1 2">
    <name type="scientific">Coemansia reversa (strain ATCC 12441 / NRRL 1564)</name>
    <dbReference type="NCBI Taxonomy" id="763665"/>
    <lineage>
        <taxon>Eukaryota</taxon>
        <taxon>Fungi</taxon>
        <taxon>Fungi incertae sedis</taxon>
        <taxon>Zoopagomycota</taxon>
        <taxon>Kickxellomycotina</taxon>
        <taxon>Kickxellomycetes</taxon>
        <taxon>Kickxellales</taxon>
        <taxon>Kickxellaceae</taxon>
        <taxon>Coemansia</taxon>
    </lineage>
</organism>
<dbReference type="Proteomes" id="UP000242474">
    <property type="component" value="Unassembled WGS sequence"/>
</dbReference>